<keyword evidence="2" id="KW-0808">Transferase</keyword>
<dbReference type="SUPFAM" id="SSF55729">
    <property type="entry name" value="Acyl-CoA N-acyltransferases (Nat)"/>
    <property type="match status" value="1"/>
</dbReference>
<dbReference type="CDD" id="cd04301">
    <property type="entry name" value="NAT_SF"/>
    <property type="match status" value="1"/>
</dbReference>
<dbReference type="Proteomes" id="UP000006180">
    <property type="component" value="Chromosome"/>
</dbReference>
<proteinExistence type="predicted"/>
<name>I3X8R5_SINF2</name>
<dbReference type="eggNOG" id="COG1670">
    <property type="taxonomic scope" value="Bacteria"/>
</dbReference>
<dbReference type="KEGG" id="sfd:USDA257_c37220"/>
<evidence type="ECO:0000313" key="3">
    <source>
        <dbReference type="Proteomes" id="UP000006180"/>
    </source>
</evidence>
<evidence type="ECO:0000259" key="1">
    <source>
        <dbReference type="PROSITE" id="PS51186"/>
    </source>
</evidence>
<protein>
    <submittedName>
        <fullName evidence="2">Acetyltransferase, GNAT family</fullName>
    </submittedName>
</protein>
<dbReference type="PATRIC" id="fig|1185652.3.peg.3863"/>
<sequence>MKSNLPQLQGARLTLRRPTREDVDVRLALRRHKEIIEAYGGTFDPDAPFTREHAEAAIRYIEEQEYAWVIDAGRFIGHVRFHSIDRQDRRAALAIGIDDPAYLGRGYGTEAIRLALTHAFSTGLHRISLRVLASNSRAMACYRKCGFVEEGREREAAFVNGGWEDDIIMGVLDREFCPS</sequence>
<dbReference type="HOGENOM" id="CLU_013985_3_2_5"/>
<dbReference type="RefSeq" id="WP_014764407.1">
    <property type="nucleotide sequence ID" value="NC_018000.1"/>
</dbReference>
<accession>I3X8R5</accession>
<dbReference type="Gene3D" id="3.40.630.30">
    <property type="match status" value="1"/>
</dbReference>
<dbReference type="AlphaFoldDB" id="I3X8R5"/>
<reference evidence="2 3" key="1">
    <citation type="journal article" date="2012" name="J. Bacteriol.">
        <title>Complete genome sequence of the broad-host-range strain Sinorhizobium fredii USDA257.</title>
        <authorList>
            <person name="Schuldes J."/>
            <person name="Rodriguez Orbegoso M."/>
            <person name="Schmeisser C."/>
            <person name="Krishnan H.B."/>
            <person name="Daniel R."/>
            <person name="Streit W.R."/>
        </authorList>
    </citation>
    <scope>NUCLEOTIDE SEQUENCE [LARGE SCALE GENOMIC DNA]</scope>
    <source>
        <strain evidence="2 3">USDA 257</strain>
    </source>
</reference>
<dbReference type="PANTHER" id="PTHR43415">
    <property type="entry name" value="SPERMIDINE N(1)-ACETYLTRANSFERASE"/>
    <property type="match status" value="1"/>
</dbReference>
<dbReference type="InterPro" id="IPR016181">
    <property type="entry name" value="Acyl_CoA_acyltransferase"/>
</dbReference>
<organism evidence="2 3">
    <name type="scientific">Sinorhizobium fredii (strain USDA 257)</name>
    <dbReference type="NCBI Taxonomy" id="1185652"/>
    <lineage>
        <taxon>Bacteria</taxon>
        <taxon>Pseudomonadati</taxon>
        <taxon>Pseudomonadota</taxon>
        <taxon>Alphaproteobacteria</taxon>
        <taxon>Hyphomicrobiales</taxon>
        <taxon>Rhizobiaceae</taxon>
        <taxon>Sinorhizobium/Ensifer group</taxon>
        <taxon>Sinorhizobium</taxon>
    </lineage>
</organism>
<dbReference type="Pfam" id="PF13302">
    <property type="entry name" value="Acetyltransf_3"/>
    <property type="match status" value="1"/>
</dbReference>
<dbReference type="GO" id="GO:0016747">
    <property type="term" value="F:acyltransferase activity, transferring groups other than amino-acyl groups"/>
    <property type="evidence" value="ECO:0007669"/>
    <property type="project" value="InterPro"/>
</dbReference>
<dbReference type="STRING" id="1185652.USDA257_c37220"/>
<evidence type="ECO:0000313" key="2">
    <source>
        <dbReference type="EMBL" id="AFL52271.1"/>
    </source>
</evidence>
<dbReference type="PROSITE" id="PS51186">
    <property type="entry name" value="GNAT"/>
    <property type="match status" value="1"/>
</dbReference>
<dbReference type="PANTHER" id="PTHR43415:SF3">
    <property type="entry name" value="GNAT-FAMILY ACETYLTRANSFERASE"/>
    <property type="match status" value="1"/>
</dbReference>
<feature type="domain" description="N-acetyltransferase" evidence="1">
    <location>
        <begin position="23"/>
        <end position="174"/>
    </location>
</feature>
<gene>
    <name evidence="2" type="ORF">USDA257_c37220</name>
</gene>
<dbReference type="InterPro" id="IPR000182">
    <property type="entry name" value="GNAT_dom"/>
</dbReference>
<dbReference type="EMBL" id="CP003563">
    <property type="protein sequence ID" value="AFL52271.1"/>
    <property type="molecule type" value="Genomic_DNA"/>
</dbReference>